<gene>
    <name evidence="7" type="ORF">LK12_22435</name>
</gene>
<dbReference type="STRING" id="1348853.LK12_22435"/>
<feature type="domain" description="Alcohol dehydrogenase-like C-terminal" evidence="5">
    <location>
        <begin position="168"/>
        <end position="288"/>
    </location>
</feature>
<comment type="caution">
    <text evidence="7">The sequence shown here is derived from an EMBL/GenBank/DDBJ whole genome shotgun (WGS) entry which is preliminary data.</text>
</comment>
<reference evidence="7 8" key="1">
    <citation type="submission" date="2014-10" db="EMBL/GenBank/DDBJ databases">
        <title>Genome sequence of Novosphingobium malaysiense MUSC 273(T).</title>
        <authorList>
            <person name="Lee L.-H."/>
        </authorList>
    </citation>
    <scope>NUCLEOTIDE SEQUENCE [LARGE SCALE GENOMIC DNA]</scope>
    <source>
        <strain evidence="7 8">MUSC 273</strain>
    </source>
</reference>
<evidence type="ECO:0000256" key="4">
    <source>
        <dbReference type="RuleBase" id="RU361277"/>
    </source>
</evidence>
<evidence type="ECO:0000313" key="7">
    <source>
        <dbReference type="EMBL" id="KHK89093.1"/>
    </source>
</evidence>
<comment type="similarity">
    <text evidence="4">Belongs to the zinc-containing alcohol dehydrogenase family.</text>
</comment>
<comment type="cofactor">
    <cofactor evidence="4">
        <name>Zn(2+)</name>
        <dbReference type="ChEBI" id="CHEBI:29105"/>
    </cofactor>
</comment>
<dbReference type="PANTHER" id="PTHR43401">
    <property type="entry name" value="L-THREONINE 3-DEHYDROGENASE"/>
    <property type="match status" value="1"/>
</dbReference>
<dbReference type="InterPro" id="IPR013154">
    <property type="entry name" value="ADH-like_N"/>
</dbReference>
<dbReference type="RefSeq" id="WP_039290092.1">
    <property type="nucleotide sequence ID" value="NZ_JTDI01000009.1"/>
</dbReference>
<dbReference type="AlphaFoldDB" id="A0A0B1ZIL8"/>
<dbReference type="InterPro" id="IPR050129">
    <property type="entry name" value="Zn_alcohol_dh"/>
</dbReference>
<dbReference type="InterPro" id="IPR002328">
    <property type="entry name" value="ADH_Zn_CS"/>
</dbReference>
<dbReference type="Proteomes" id="UP000031057">
    <property type="component" value="Unassembled WGS sequence"/>
</dbReference>
<dbReference type="PROSITE" id="PS00059">
    <property type="entry name" value="ADH_ZINC"/>
    <property type="match status" value="1"/>
</dbReference>
<protein>
    <submittedName>
        <fullName evidence="7">Alcohol dehydrogenase</fullName>
    </submittedName>
</protein>
<sequence length="336" mass="35375">MRAVYFDKVGEPLKVITVDDPEPGPGEVVIEVARCGICGSDAHLTQVHGYYPEQSILGHEFSGEVVAVGKDVEGYAIGDRITAMPAAGCGKCRACVHGVPLFCENGTASYTGGFADYMRIGVNTATHLPQTLSLADGALTEPLAVSLHGVAMAQIKPGQPVLVLGAGAISLGAIFWARRLGAGKIVALSRSRRREEMALKMGADVFVQGGENEVAEVQQALGGAPEIVFEGIGVEGALQKCVNHVAVDGKIVSLGFCTNADPVIPAVSTFKQVNLLFSMAYTMREFEYCAHAMDKGLVDPGTMVTRTISLEEVPAMIEQMQRGGVSDIKIQAAPSL</sequence>
<dbReference type="InterPro" id="IPR011032">
    <property type="entry name" value="GroES-like_sf"/>
</dbReference>
<dbReference type="OrthoDB" id="9809185at2"/>
<dbReference type="SUPFAM" id="SSF50129">
    <property type="entry name" value="GroES-like"/>
    <property type="match status" value="1"/>
</dbReference>
<evidence type="ECO:0000313" key="8">
    <source>
        <dbReference type="Proteomes" id="UP000031057"/>
    </source>
</evidence>
<name>A0A0B1ZIL8_9SPHN</name>
<keyword evidence="1 4" id="KW-0479">Metal-binding</keyword>
<evidence type="ECO:0000256" key="1">
    <source>
        <dbReference type="ARBA" id="ARBA00022723"/>
    </source>
</evidence>
<dbReference type="InterPro" id="IPR013149">
    <property type="entry name" value="ADH-like_C"/>
</dbReference>
<dbReference type="GO" id="GO:0016491">
    <property type="term" value="F:oxidoreductase activity"/>
    <property type="evidence" value="ECO:0007669"/>
    <property type="project" value="UniProtKB-KW"/>
</dbReference>
<dbReference type="PANTHER" id="PTHR43401:SF5">
    <property type="entry name" value="ALCOHOL DEHYDROGENASE-RELATED"/>
    <property type="match status" value="1"/>
</dbReference>
<keyword evidence="3" id="KW-0560">Oxidoreductase</keyword>
<keyword evidence="8" id="KW-1185">Reference proteome</keyword>
<dbReference type="Pfam" id="PF08240">
    <property type="entry name" value="ADH_N"/>
    <property type="match status" value="1"/>
</dbReference>
<evidence type="ECO:0000259" key="6">
    <source>
        <dbReference type="Pfam" id="PF08240"/>
    </source>
</evidence>
<evidence type="ECO:0000259" key="5">
    <source>
        <dbReference type="Pfam" id="PF00107"/>
    </source>
</evidence>
<proteinExistence type="inferred from homology"/>
<dbReference type="SUPFAM" id="SSF51735">
    <property type="entry name" value="NAD(P)-binding Rossmann-fold domains"/>
    <property type="match status" value="1"/>
</dbReference>
<evidence type="ECO:0000256" key="2">
    <source>
        <dbReference type="ARBA" id="ARBA00022833"/>
    </source>
</evidence>
<dbReference type="Pfam" id="PF00107">
    <property type="entry name" value="ADH_zinc_N"/>
    <property type="match status" value="1"/>
</dbReference>
<keyword evidence="2 4" id="KW-0862">Zinc</keyword>
<organism evidence="7 8">
    <name type="scientific">Novosphingobium malaysiense</name>
    <dbReference type="NCBI Taxonomy" id="1348853"/>
    <lineage>
        <taxon>Bacteria</taxon>
        <taxon>Pseudomonadati</taxon>
        <taxon>Pseudomonadota</taxon>
        <taxon>Alphaproteobacteria</taxon>
        <taxon>Sphingomonadales</taxon>
        <taxon>Sphingomonadaceae</taxon>
        <taxon>Novosphingobium</taxon>
    </lineage>
</organism>
<feature type="domain" description="Alcohol dehydrogenase-like N-terminal" evidence="6">
    <location>
        <begin position="24"/>
        <end position="129"/>
    </location>
</feature>
<dbReference type="Gene3D" id="3.90.180.10">
    <property type="entry name" value="Medium-chain alcohol dehydrogenases, catalytic domain"/>
    <property type="match status" value="1"/>
</dbReference>
<accession>A0A0B1ZIL8</accession>
<dbReference type="GO" id="GO:0008270">
    <property type="term" value="F:zinc ion binding"/>
    <property type="evidence" value="ECO:0007669"/>
    <property type="project" value="InterPro"/>
</dbReference>
<dbReference type="InterPro" id="IPR036291">
    <property type="entry name" value="NAD(P)-bd_dom_sf"/>
</dbReference>
<evidence type="ECO:0000256" key="3">
    <source>
        <dbReference type="ARBA" id="ARBA00023002"/>
    </source>
</evidence>
<dbReference type="EMBL" id="JTDI01000009">
    <property type="protein sequence ID" value="KHK89093.1"/>
    <property type="molecule type" value="Genomic_DNA"/>
</dbReference>
<dbReference type="Gene3D" id="3.40.50.720">
    <property type="entry name" value="NAD(P)-binding Rossmann-like Domain"/>
    <property type="match status" value="1"/>
</dbReference>